<protein>
    <recommendedName>
        <fullName evidence="5">Sel1 repeat family protein</fullName>
    </recommendedName>
</protein>
<dbReference type="PROSITE" id="PS51257">
    <property type="entry name" value="PROKAR_LIPOPROTEIN"/>
    <property type="match status" value="1"/>
</dbReference>
<dbReference type="Proteomes" id="UP001214250">
    <property type="component" value="Chromosome 1"/>
</dbReference>
<evidence type="ECO:0000256" key="2">
    <source>
        <dbReference type="SAM" id="SignalP"/>
    </source>
</evidence>
<reference evidence="3 4" key="1">
    <citation type="submission" date="2023-02" db="EMBL/GenBank/DDBJ databases">
        <title>Genome sequence of Lentisphaera profundi SAORIC-696.</title>
        <authorList>
            <person name="Kim e."/>
            <person name="Cho J.-C."/>
            <person name="Choi A."/>
            <person name="Kang I."/>
        </authorList>
    </citation>
    <scope>NUCLEOTIDE SEQUENCE [LARGE SCALE GENOMIC DNA]</scope>
    <source>
        <strain evidence="3 4">SAORIC-696</strain>
    </source>
</reference>
<accession>A0ABY7VPU9</accession>
<organism evidence="3 4">
    <name type="scientific">Lentisphaera profundi</name>
    <dbReference type="NCBI Taxonomy" id="1658616"/>
    <lineage>
        <taxon>Bacteria</taxon>
        <taxon>Pseudomonadati</taxon>
        <taxon>Lentisphaerota</taxon>
        <taxon>Lentisphaeria</taxon>
        <taxon>Lentisphaerales</taxon>
        <taxon>Lentisphaeraceae</taxon>
        <taxon>Lentisphaera</taxon>
    </lineage>
</organism>
<feature type="chain" id="PRO_5046605164" description="Sel1 repeat family protein" evidence="2">
    <location>
        <begin position="21"/>
        <end position="155"/>
    </location>
</feature>
<name>A0ABY7VPU9_9BACT</name>
<feature type="signal peptide" evidence="2">
    <location>
        <begin position="1"/>
        <end position="20"/>
    </location>
</feature>
<evidence type="ECO:0000313" key="4">
    <source>
        <dbReference type="Proteomes" id="UP001214250"/>
    </source>
</evidence>
<keyword evidence="1" id="KW-0175">Coiled coil</keyword>
<evidence type="ECO:0008006" key="5">
    <source>
        <dbReference type="Google" id="ProtNLM"/>
    </source>
</evidence>
<keyword evidence="2" id="KW-0732">Signal</keyword>
<dbReference type="RefSeq" id="WP_274149680.1">
    <property type="nucleotide sequence ID" value="NZ_CP117811.1"/>
</dbReference>
<dbReference type="InterPro" id="IPR011990">
    <property type="entry name" value="TPR-like_helical_dom_sf"/>
</dbReference>
<dbReference type="SUPFAM" id="SSF81901">
    <property type="entry name" value="HCP-like"/>
    <property type="match status" value="1"/>
</dbReference>
<evidence type="ECO:0000313" key="3">
    <source>
        <dbReference type="EMBL" id="WDE95851.1"/>
    </source>
</evidence>
<dbReference type="Gene3D" id="1.25.40.10">
    <property type="entry name" value="Tetratricopeptide repeat domain"/>
    <property type="match status" value="1"/>
</dbReference>
<sequence length="155" mass="17917">MKFGILLVLVLFFSSCSWLAEEEPAVEESTVNEKTAEEEFKENNAELFEDENEAQRKEYLKSMRSSQESGQFYKDDKVTNYALVTRKMSRQEYERIRAQAELGDEDACIQMAQIHKYGYYGAGPNLALTKKWLENAADLGSVKARLHLKHLEKNH</sequence>
<gene>
    <name evidence="3" type="ORF">PQO03_08995</name>
</gene>
<evidence type="ECO:0000256" key="1">
    <source>
        <dbReference type="SAM" id="Coils"/>
    </source>
</evidence>
<feature type="coiled-coil region" evidence="1">
    <location>
        <begin position="31"/>
        <end position="58"/>
    </location>
</feature>
<proteinExistence type="predicted"/>
<dbReference type="EMBL" id="CP117811">
    <property type="protein sequence ID" value="WDE95851.1"/>
    <property type="molecule type" value="Genomic_DNA"/>
</dbReference>
<keyword evidence="4" id="KW-1185">Reference proteome</keyword>